<keyword evidence="1" id="KW-0812">Transmembrane</keyword>
<evidence type="ECO:0000256" key="1">
    <source>
        <dbReference type="SAM" id="Phobius"/>
    </source>
</evidence>
<feature type="transmembrane region" description="Helical" evidence="1">
    <location>
        <begin position="455"/>
        <end position="479"/>
    </location>
</feature>
<keyword evidence="1" id="KW-0472">Membrane</keyword>
<name>A0A6A5WXA9_9PLEO</name>
<reference evidence="2" key="1">
    <citation type="journal article" date="2020" name="Stud. Mycol.">
        <title>101 Dothideomycetes genomes: a test case for predicting lifestyles and emergence of pathogens.</title>
        <authorList>
            <person name="Haridas S."/>
            <person name="Albert R."/>
            <person name="Binder M."/>
            <person name="Bloem J."/>
            <person name="Labutti K."/>
            <person name="Salamov A."/>
            <person name="Andreopoulos B."/>
            <person name="Baker S."/>
            <person name="Barry K."/>
            <person name="Bills G."/>
            <person name="Bluhm B."/>
            <person name="Cannon C."/>
            <person name="Castanera R."/>
            <person name="Culley D."/>
            <person name="Daum C."/>
            <person name="Ezra D."/>
            <person name="Gonzalez J."/>
            <person name="Henrissat B."/>
            <person name="Kuo A."/>
            <person name="Liang C."/>
            <person name="Lipzen A."/>
            <person name="Lutzoni F."/>
            <person name="Magnuson J."/>
            <person name="Mondo S."/>
            <person name="Nolan M."/>
            <person name="Ohm R."/>
            <person name="Pangilinan J."/>
            <person name="Park H.-J."/>
            <person name="Ramirez L."/>
            <person name="Alfaro M."/>
            <person name="Sun H."/>
            <person name="Tritt A."/>
            <person name="Yoshinaga Y."/>
            <person name="Zwiers L.-H."/>
            <person name="Turgeon B."/>
            <person name="Goodwin S."/>
            <person name="Spatafora J."/>
            <person name="Crous P."/>
            <person name="Grigoriev I."/>
        </authorList>
    </citation>
    <scope>NUCLEOTIDE SEQUENCE</scope>
    <source>
        <strain evidence="2">CBS 123094</strain>
    </source>
</reference>
<feature type="transmembrane region" description="Helical" evidence="1">
    <location>
        <begin position="42"/>
        <end position="65"/>
    </location>
</feature>
<organism evidence="2 3">
    <name type="scientific">Amniculicola lignicola CBS 123094</name>
    <dbReference type="NCBI Taxonomy" id="1392246"/>
    <lineage>
        <taxon>Eukaryota</taxon>
        <taxon>Fungi</taxon>
        <taxon>Dikarya</taxon>
        <taxon>Ascomycota</taxon>
        <taxon>Pezizomycotina</taxon>
        <taxon>Dothideomycetes</taxon>
        <taxon>Pleosporomycetidae</taxon>
        <taxon>Pleosporales</taxon>
        <taxon>Amniculicolaceae</taxon>
        <taxon>Amniculicola</taxon>
    </lineage>
</organism>
<dbReference type="AlphaFoldDB" id="A0A6A5WXA9"/>
<dbReference type="OrthoDB" id="5139479at2759"/>
<dbReference type="EMBL" id="ML977562">
    <property type="protein sequence ID" value="KAF2005758.1"/>
    <property type="molecule type" value="Genomic_DNA"/>
</dbReference>
<evidence type="ECO:0000313" key="3">
    <source>
        <dbReference type="Proteomes" id="UP000799779"/>
    </source>
</evidence>
<feature type="transmembrane region" description="Helical" evidence="1">
    <location>
        <begin position="85"/>
        <end position="104"/>
    </location>
</feature>
<gene>
    <name evidence="2" type="ORF">P154DRAFT_551439</name>
</gene>
<evidence type="ECO:0000313" key="2">
    <source>
        <dbReference type="EMBL" id="KAF2005758.1"/>
    </source>
</evidence>
<feature type="transmembrane region" description="Helical" evidence="1">
    <location>
        <begin position="116"/>
        <end position="135"/>
    </location>
</feature>
<protein>
    <submittedName>
        <fullName evidence="2">Uncharacterized protein</fullName>
    </submittedName>
</protein>
<keyword evidence="3" id="KW-1185">Reference proteome</keyword>
<sequence>MDSSYGPLRGGQRHESMLEAAFSGEVAVRASRALSNALKFDVGNALALLRFVQGVLSTFTTLALMQALELLQWALAGRDNGVSSVGFLGVAPTTTITGVASIVTSKVSRLHERFWGICRLVLVAAIWVPGIILFVRANVVTAYETAMTYDVTAGVGQFKGEYVQSYTNALQAIVPEYNFTVVPSSILKTAYSLAGNSMHLVTSKPVHCDGCDSYLMTGGMLSTTPWPPQGHDGYSMINLKNVPASQIEFRRGIAAEDAFTDEDCSQYGDKSFLIGIKVCVAKSKSYPGFLAAGLFVCPRGTDDGRCDGQESRPNLTATMSVYERTADVVSARFNFSIMSVSNLSPPKQNMNIDVEAYRKALDWFLDFKAAGIPAPASSAEYFWNAQEQLASDYYSGDHKNTFQSILSFPLWLFQDNNYGNINLKMKDMVMDLPRQHYVKARVTKPYAKIVIDQNMFVAFMILQGAALFFIWAILVWLWIARPLLPRISSYPLVDFAFKAKAGIHERDGGEPEGEMVFSGDSDIRRQLRNDRITLRARPQ</sequence>
<keyword evidence="1" id="KW-1133">Transmembrane helix</keyword>
<dbReference type="Proteomes" id="UP000799779">
    <property type="component" value="Unassembled WGS sequence"/>
</dbReference>
<accession>A0A6A5WXA9</accession>
<proteinExistence type="predicted"/>